<dbReference type="Pfam" id="PF12780">
    <property type="entry name" value="AAA_8"/>
    <property type="match status" value="1"/>
</dbReference>
<dbReference type="InterPro" id="IPR024317">
    <property type="entry name" value="Dynein_heavy_chain_D4_dom"/>
</dbReference>
<evidence type="ECO:0000313" key="16">
    <source>
        <dbReference type="EMBL" id="KAJ8735701.1"/>
    </source>
</evidence>
<accession>A0AAD8E1B9</accession>
<evidence type="ECO:0000256" key="1">
    <source>
        <dbReference type="ARBA" id="ARBA00004430"/>
    </source>
</evidence>
<feature type="coiled-coil region" evidence="14">
    <location>
        <begin position="2789"/>
        <end position="2823"/>
    </location>
</feature>
<dbReference type="Gene3D" id="1.10.472.130">
    <property type="match status" value="1"/>
</dbReference>
<feature type="domain" description="AAA+ ATPase" evidence="15">
    <location>
        <begin position="1836"/>
        <end position="2096"/>
    </location>
</feature>
<dbReference type="InterPro" id="IPR003593">
    <property type="entry name" value="AAA+_ATPase"/>
</dbReference>
<keyword evidence="3" id="KW-0963">Cytoplasm</keyword>
<evidence type="ECO:0000256" key="9">
    <source>
        <dbReference type="ARBA" id="ARBA00023054"/>
    </source>
</evidence>
<dbReference type="InterPro" id="IPR035699">
    <property type="entry name" value="AAA_6"/>
</dbReference>
<evidence type="ECO:0000256" key="4">
    <source>
        <dbReference type="ARBA" id="ARBA00022701"/>
    </source>
</evidence>
<dbReference type="FunFam" id="3.40.50.300:FF:000044">
    <property type="entry name" value="Dynein heavy chain 5, axonemal"/>
    <property type="match status" value="1"/>
</dbReference>
<dbReference type="FunFam" id="3.40.50.300:FF:000049">
    <property type="entry name" value="Dynein, axonemal, heavy chain 5"/>
    <property type="match status" value="1"/>
</dbReference>
<dbReference type="Pfam" id="PF12775">
    <property type="entry name" value="AAA_7"/>
    <property type="match status" value="1"/>
</dbReference>
<dbReference type="InterPro" id="IPR042219">
    <property type="entry name" value="AAA_lid_11_sf"/>
</dbReference>
<evidence type="ECO:0000256" key="13">
    <source>
        <dbReference type="ARBA" id="ARBA00023273"/>
    </source>
</evidence>
<evidence type="ECO:0000256" key="8">
    <source>
        <dbReference type="ARBA" id="ARBA00023017"/>
    </source>
</evidence>
<keyword evidence="5" id="KW-0677">Repeat</keyword>
<dbReference type="GO" id="GO:0097729">
    <property type="term" value="C:9+2 motile cilium"/>
    <property type="evidence" value="ECO:0007669"/>
    <property type="project" value="UniProtKB-ARBA"/>
</dbReference>
<dbReference type="Gene3D" id="1.20.140.100">
    <property type="entry name" value="Dynein heavy chain, N-terminal domain 2"/>
    <property type="match status" value="1"/>
</dbReference>
<dbReference type="Pfam" id="PF17852">
    <property type="entry name" value="Dynein_AAA_lid"/>
    <property type="match status" value="1"/>
</dbReference>
<dbReference type="FunFam" id="3.40.50.300:FF:002141">
    <property type="entry name" value="Dynein heavy chain"/>
    <property type="match status" value="1"/>
</dbReference>
<comment type="subcellular location">
    <subcellularLocation>
        <location evidence="1">Cytoplasm</location>
        <location evidence="1">Cytoskeleton</location>
        <location evidence="1">Cilium axoneme</location>
    </subcellularLocation>
</comment>
<dbReference type="FunFam" id="3.20.180.20:FF:000001">
    <property type="entry name" value="Dynein axonemal heavy chain 5"/>
    <property type="match status" value="1"/>
</dbReference>
<dbReference type="FunFam" id="3.40.50.300:FF:000320">
    <property type="entry name" value="Dynein, axonemal, heavy chain 5"/>
    <property type="match status" value="1"/>
</dbReference>
<dbReference type="Proteomes" id="UP001231518">
    <property type="component" value="Chromosome 2"/>
</dbReference>
<dbReference type="InterPro" id="IPR043157">
    <property type="entry name" value="Dynein_AAA1S"/>
</dbReference>
<dbReference type="Pfam" id="PF18199">
    <property type="entry name" value="Dynein_C"/>
    <property type="match status" value="1"/>
</dbReference>
<dbReference type="Pfam" id="PF08393">
    <property type="entry name" value="DHC_N2"/>
    <property type="match status" value="1"/>
</dbReference>
<keyword evidence="7" id="KW-0067">ATP-binding</keyword>
<evidence type="ECO:0000256" key="6">
    <source>
        <dbReference type="ARBA" id="ARBA00022741"/>
    </source>
</evidence>
<dbReference type="FunFam" id="1.20.920.30:FF:000004">
    <property type="entry name" value="Dynein axonemal heavy chain 5"/>
    <property type="match status" value="1"/>
</dbReference>
<dbReference type="InterPro" id="IPR026983">
    <property type="entry name" value="DHC"/>
</dbReference>
<evidence type="ECO:0000256" key="3">
    <source>
        <dbReference type="ARBA" id="ARBA00022490"/>
    </source>
</evidence>
<dbReference type="FunFam" id="3.10.490.20:FF:000003">
    <property type="entry name" value="Dynein heavy chain 5, axonemal"/>
    <property type="match status" value="1"/>
</dbReference>
<dbReference type="InterPro" id="IPR043160">
    <property type="entry name" value="Dynein_C_barrel"/>
</dbReference>
<gene>
    <name evidence="16" type="ORF">PYW07_007321</name>
</gene>
<comment type="caution">
    <text evidence="16">The sequence shown here is derived from an EMBL/GenBank/DDBJ whole genome shotgun (WGS) entry which is preliminary data.</text>
</comment>
<dbReference type="InterPro" id="IPR041228">
    <property type="entry name" value="Dynein_C"/>
</dbReference>
<evidence type="ECO:0000256" key="11">
    <source>
        <dbReference type="ARBA" id="ARBA00023175"/>
    </source>
</evidence>
<dbReference type="Gene3D" id="1.10.8.710">
    <property type="match status" value="1"/>
</dbReference>
<dbReference type="SMART" id="SM00382">
    <property type="entry name" value="AAA"/>
    <property type="match status" value="3"/>
</dbReference>
<protein>
    <recommendedName>
        <fullName evidence="15">AAA+ ATPase domain-containing protein</fullName>
    </recommendedName>
</protein>
<dbReference type="Pfam" id="PF12777">
    <property type="entry name" value="MT"/>
    <property type="match status" value="1"/>
</dbReference>
<dbReference type="GO" id="GO:0008569">
    <property type="term" value="F:minus-end-directed microtubule motor activity"/>
    <property type="evidence" value="ECO:0007669"/>
    <property type="project" value="InterPro"/>
</dbReference>
<dbReference type="FunFam" id="1.10.8.710:FF:000003">
    <property type="entry name" value="Dynein axonemal heavy chain 5"/>
    <property type="match status" value="1"/>
</dbReference>
<keyword evidence="13" id="KW-0966">Cell projection</keyword>
<dbReference type="Pfam" id="PF17857">
    <property type="entry name" value="AAA_lid_1"/>
    <property type="match status" value="1"/>
</dbReference>
<dbReference type="Gene3D" id="1.10.8.1220">
    <property type="match status" value="1"/>
</dbReference>
<dbReference type="InterPro" id="IPR041658">
    <property type="entry name" value="AAA_lid_11"/>
</dbReference>
<dbReference type="GO" id="GO:0005874">
    <property type="term" value="C:microtubule"/>
    <property type="evidence" value="ECO:0007669"/>
    <property type="project" value="UniProtKB-KW"/>
</dbReference>
<dbReference type="Gene3D" id="6.10.140.1060">
    <property type="match status" value="1"/>
</dbReference>
<dbReference type="GO" id="GO:0051959">
    <property type="term" value="F:dynein light intermediate chain binding"/>
    <property type="evidence" value="ECO:0007669"/>
    <property type="project" value="InterPro"/>
</dbReference>
<dbReference type="Gene3D" id="1.10.8.720">
    <property type="entry name" value="Region D6 of dynein motor"/>
    <property type="match status" value="1"/>
</dbReference>
<dbReference type="FunFam" id="1.10.8.720:FF:000004">
    <property type="entry name" value="Dynein heavy chain 5, axonemal"/>
    <property type="match status" value="1"/>
</dbReference>
<name>A0AAD8E1B9_MYTSE</name>
<keyword evidence="12" id="KW-0206">Cytoskeleton</keyword>
<dbReference type="PANTHER" id="PTHR46532:SF4">
    <property type="entry name" value="AAA+ ATPASE DOMAIN-CONTAINING PROTEIN"/>
    <property type="match status" value="1"/>
</dbReference>
<dbReference type="Gene3D" id="1.20.920.30">
    <property type="match status" value="1"/>
</dbReference>
<dbReference type="GO" id="GO:0007018">
    <property type="term" value="P:microtubule-based movement"/>
    <property type="evidence" value="ECO:0007669"/>
    <property type="project" value="InterPro"/>
</dbReference>
<evidence type="ECO:0000256" key="7">
    <source>
        <dbReference type="ARBA" id="ARBA00022840"/>
    </source>
</evidence>
<dbReference type="FunFam" id="1.10.287.2620:FF:000003">
    <property type="entry name" value="Dynein, axonemal, heavy chain 5"/>
    <property type="match status" value="1"/>
</dbReference>
<dbReference type="InterPro" id="IPR042222">
    <property type="entry name" value="Dynein_2_N"/>
</dbReference>
<dbReference type="GO" id="GO:0005858">
    <property type="term" value="C:axonemal dynein complex"/>
    <property type="evidence" value="ECO:0007669"/>
    <property type="project" value="TreeGrafter"/>
</dbReference>
<dbReference type="Gene3D" id="3.20.180.20">
    <property type="entry name" value="Dynein heavy chain, N-terminal domain 2"/>
    <property type="match status" value="1"/>
</dbReference>
<dbReference type="FunFam" id="3.40.50.300:FF:001080">
    <property type="entry name" value="Dynein, axonemal, heavy chain 5"/>
    <property type="match status" value="1"/>
</dbReference>
<dbReference type="InterPro" id="IPR042228">
    <property type="entry name" value="Dynein_linker_3"/>
</dbReference>
<evidence type="ECO:0000256" key="10">
    <source>
        <dbReference type="ARBA" id="ARBA00023069"/>
    </source>
</evidence>
<evidence type="ECO:0000259" key="15">
    <source>
        <dbReference type="SMART" id="SM00382"/>
    </source>
</evidence>
<dbReference type="InterPro" id="IPR027417">
    <property type="entry name" value="P-loop_NTPase"/>
</dbReference>
<evidence type="ECO:0000256" key="5">
    <source>
        <dbReference type="ARBA" id="ARBA00022737"/>
    </source>
</evidence>
<dbReference type="Pfam" id="PF08385">
    <property type="entry name" value="DHC_N1"/>
    <property type="match status" value="1"/>
</dbReference>
<dbReference type="Pfam" id="PF12781">
    <property type="entry name" value="AAA_9"/>
    <property type="match status" value="1"/>
</dbReference>
<dbReference type="InterPro" id="IPR024743">
    <property type="entry name" value="Dynein_HC_stalk"/>
</dbReference>
<dbReference type="Pfam" id="PF12774">
    <property type="entry name" value="AAA_6"/>
    <property type="match status" value="1"/>
</dbReference>
<keyword evidence="6" id="KW-0547">Nucleotide-binding</keyword>
<dbReference type="Pfam" id="PF18198">
    <property type="entry name" value="AAA_lid_11"/>
    <property type="match status" value="1"/>
</dbReference>
<reference evidence="16" key="1">
    <citation type="submission" date="2023-03" db="EMBL/GenBank/DDBJ databases">
        <title>Chromosome-level genomes of two armyworms, Mythimna separata and Mythimna loreyi, provide insights into the biosynthesis and reception of sex pheromones.</title>
        <authorList>
            <person name="Zhao H."/>
        </authorList>
    </citation>
    <scope>NUCLEOTIDE SEQUENCE</scope>
    <source>
        <strain evidence="16">BeijingLab</strain>
        <tissue evidence="16">Pupa</tissue>
    </source>
</reference>
<dbReference type="FunFam" id="1.20.140.100:FF:000003">
    <property type="entry name" value="Dynein, axonemal, heavy chain 5"/>
    <property type="match status" value="1"/>
</dbReference>
<dbReference type="InterPro" id="IPR004273">
    <property type="entry name" value="Dynein_heavy_D6_P-loop"/>
</dbReference>
<organism evidence="16 17">
    <name type="scientific">Mythimna separata</name>
    <name type="common">Oriental armyworm</name>
    <name type="synonym">Pseudaletia separata</name>
    <dbReference type="NCBI Taxonomy" id="271217"/>
    <lineage>
        <taxon>Eukaryota</taxon>
        <taxon>Metazoa</taxon>
        <taxon>Ecdysozoa</taxon>
        <taxon>Arthropoda</taxon>
        <taxon>Hexapoda</taxon>
        <taxon>Insecta</taxon>
        <taxon>Pterygota</taxon>
        <taxon>Neoptera</taxon>
        <taxon>Endopterygota</taxon>
        <taxon>Lepidoptera</taxon>
        <taxon>Glossata</taxon>
        <taxon>Ditrysia</taxon>
        <taxon>Noctuoidea</taxon>
        <taxon>Noctuidae</taxon>
        <taxon>Noctuinae</taxon>
        <taxon>Hadenini</taxon>
        <taxon>Mythimna</taxon>
    </lineage>
</organism>
<keyword evidence="17" id="KW-1185">Reference proteome</keyword>
<dbReference type="GO" id="GO:0005524">
    <property type="term" value="F:ATP binding"/>
    <property type="evidence" value="ECO:0007669"/>
    <property type="project" value="UniProtKB-KW"/>
</dbReference>
<dbReference type="PANTHER" id="PTHR46532">
    <property type="entry name" value="MALE FERTILITY FACTOR KL5"/>
    <property type="match status" value="1"/>
</dbReference>
<dbReference type="Gene3D" id="3.40.50.300">
    <property type="entry name" value="P-loop containing nucleotide triphosphate hydrolases"/>
    <property type="match status" value="5"/>
</dbReference>
<dbReference type="InterPro" id="IPR013594">
    <property type="entry name" value="Dynein_heavy_tail"/>
</dbReference>
<evidence type="ECO:0000256" key="14">
    <source>
        <dbReference type="SAM" id="Coils"/>
    </source>
</evidence>
<dbReference type="GO" id="GO:0045505">
    <property type="term" value="F:dynein intermediate chain binding"/>
    <property type="evidence" value="ECO:0007669"/>
    <property type="project" value="InterPro"/>
</dbReference>
<dbReference type="InterPro" id="IPR035706">
    <property type="entry name" value="AAA_9"/>
</dbReference>
<feature type="coiled-coil region" evidence="14">
    <location>
        <begin position="3075"/>
        <end position="3116"/>
    </location>
</feature>
<dbReference type="FunFam" id="1.10.8.1220:FF:000001">
    <property type="entry name" value="Dynein axonemal heavy chain 5"/>
    <property type="match status" value="1"/>
</dbReference>
<dbReference type="FunFam" id="1.20.58.1120:FF:000004">
    <property type="entry name" value="Dynein axonemal heavy chain 5"/>
    <property type="match status" value="1"/>
</dbReference>
<feature type="domain" description="AAA+ ATPase" evidence="15">
    <location>
        <begin position="1555"/>
        <end position="1699"/>
    </location>
</feature>
<dbReference type="FunFam" id="1.20.1270.280:FF:000002">
    <property type="entry name" value="Dynein heavy chain 5, axonemal"/>
    <property type="match status" value="1"/>
</dbReference>
<evidence type="ECO:0000256" key="2">
    <source>
        <dbReference type="ARBA" id="ARBA00008887"/>
    </source>
</evidence>
<dbReference type="Gene3D" id="1.20.920.20">
    <property type="match status" value="2"/>
</dbReference>
<dbReference type="FunFam" id="3.40.50.300:FF:001221">
    <property type="entry name" value="Axonemal dynein heavy chain 8"/>
    <property type="match status" value="1"/>
</dbReference>
<keyword evidence="10" id="KW-0969">Cilium</keyword>
<keyword evidence="4" id="KW-0493">Microtubule</keyword>
<dbReference type="Gene3D" id="1.20.58.1120">
    <property type="match status" value="1"/>
</dbReference>
<dbReference type="EMBL" id="JARGEI010000002">
    <property type="protein sequence ID" value="KAJ8735701.1"/>
    <property type="molecule type" value="Genomic_DNA"/>
</dbReference>
<keyword evidence="9 14" id="KW-0175">Coiled coil</keyword>
<dbReference type="InterPro" id="IPR013602">
    <property type="entry name" value="Dynein_heavy_linker"/>
</dbReference>
<dbReference type="Gene3D" id="3.10.490.20">
    <property type="match status" value="1"/>
</dbReference>
<sequence>MTIDSRNVADEYYFAQFDINQETENVVSAVYKTMRRVYVPALKACKGWGYINPPNPNSNDIIKSYIAKIMLFVDYLAKTKIDLDCCTRFRINMSLYEDELSDQEKMKQAITKTHVLEEICSYVKQWIRQITMVLVQSRQLRREPSNIGPLAELDHWRRQLTTFTSIIEHLKHEPTMMYIHTLIAAKSKLLKKWKLLDNNVTDYYNEAFDNVRYLYALEKYCEPLYRCDPYTMQQYIPGLLYSIRMIFATSRYYNTTKQISTLLVKVTNQILNMCMDFLTNGGKKNIWNQDKLKFIYKAKSRRPDFDKDYKIYKDAVANQELLLENFMISCVKKCPTTEIALHLLSRFAKLELDCLYINDQYFDLIRLYTAELESIRDRSMPKLYLPLLRAQLIKLEKAFQLGLSTITWTSLEIPSYCESIEKVLDEVDLFVKEVVDLKEARIDAILQSITQTMLVYLPEKAVDPATLYEENLNRLDEIASDIQLKSWNAEISAMELIHKFLDSVPCKQIQDLKHNWLDIEKVLKQVTSATRVFHDDAAFMEIENTDRYDVIPTINDCNELFAYFATKCLEALIKCTRQSLDMLRRRASVSCFLTMTTDPEEQNKLKPLMLTNMYLQIPRILIKPTLEEIQTSFSQVVLNCIMDIHRNVFMWGQQEQIKKEKSVTLQLRVRSATGIRSGSGTSGIRNYFRMVSEHKDIVRSVMALQGMMFMYKPDIEKLLNGYGRFDYLWAENRVQQIQEFVDLKSLNVIIKDMFNKYDKQTEEVLNLPERHIIGSIQINTERIKLALHLESIEWKRILGRLLCHAYKERVYSLIQFISDRMKTMNKKIKDLDDVRVAMMCLELIREEFIGMDMEIDLVEESYATFAQFSIDIPKEDADMVCSLRHSFQNMLLTSQLVQQKIVDMQGPLQTELNEGVATFLADVLKFDADYDASGPMTPGLSARDASDRVILFQSRFDELWRRFEMYSSGEKLFGMEVQDYPILHQKKKEFNLLNKLYSLYLAVTNSIDGYFETAWVDIDIEQIVAQLAEFDIRCRRLPRAMKDWPAFIVLKSKIDDFNQTCPLLEMMADKSMKKRHWKRLESLLNCVLDVESESFTLAKVMEAPLLKYKEDVEDICISAVKEKDIEAKLKQVSADWAVVDITFGNFKNRGELLIKPQETLDIITLLEDSLMILNSLASNRYNPPFKKNILLWNNKLAGTSEILEKWLQVQNLWMYLEAVFVGGDIAKQLPAEAKRFAGIDKTYVKIMYRARDIVNCVETCTSDDTLKQLLPYLFEQLEACQKSLTGYLETKRLIFPRFFFVSDPVLLEILGQASNPHSIQPHLPSIFDAVYTVDFDDKENIININSDNGETIPLERSVPCLGGVEIWLNTLLDTMKDTIRNVIANIAQTMSGDPEFEFLVGFWNFPGQAGLLGMQILWTSDAEYALKKSRVDRFIMRATNQKNLDLLNGLIDQTVKELAPLDRTQVETMITIHVHQRDIFDDLVRMRIKSPIDFEWQKQARFYYSEDTDDCIVSITDVDFLYQNEYLGITERLVITPLTDRCYITLSQAIGMNMGGAPAGPAGTGKTETTKDMGRTLGKLVIVFNCSDQMDFRGLGRIYKGLAQSGTWGCFDEFNRIELPVLSVAAQQIYICLTARREKKEFFIFSDGDTVSLNPEFAFIITMNPGYAGRQELPENLKIQFRSVAMMVPDRQIIIRVKLASCGFKDNIVLARKFFTLYKLCEEQLSKQVHYDFGLRNILSVLRTMGAQKRANPDNTEENIMMRVLKEMNVSKLVDEDEPLFISLIEDLFPGIKLTHTIQKTIQNAIAVVTERTGLVNHPDWNLKIIQLFETSLVRHGLMTMGPTGSGKTSCIQVLMAALTELGKPHKEMRMNPKAITAPQMFGRLDVATNDWTDGIFSTLWRRALKVKKSDTTWIVLDGPVDAVWIENLNSVLDDNKTLTLANGDRIPMAQNSKLVFEPDNVDNASPATVSRMGMVFLSSSVLKWQPILEGWLKTLEPKQSDILRKAFNKVYDEVHYYVQTKLKAKMKILEAIYIRQCIDVLTGLMQIEIPGGRAHTDRHLERLFIFAMMWSLGAALELDMRIRMAEYMIKLPTKLEWPGFFKSREWVMPFDYMVNVTGAWEHWSESVEPYVYPPDSIPEYASILVPNIDNVCITFLIDTIAKQNKAVLLIGEQGTAKTVMLKSYMSKYDNEVKLFKVINFSSATTPNMFQRIIESYVEKRVGLTYGPPGGRAMTVFVDDINMPVVNEWGDQVTNEIVRQMMECGGFYSLDKPGDFTTIAQIQMFGAMIHPGGGRNDIPPRLKRQFNIFNCTLPSNVSMDKIFETISAGYFCNTRFDKLIVQFMPRLVRVTRIIWQQTKVKMLPTPAKFHYVFNLRDLSRIWEGILFIKKEELQSLNMALKLWFHECLRVISDRFTTFIDKEWFVANFWKTAAIELPDLVNEFPDQETYFVNFLREPIEPTGEEDEDISLDAPKIYEELPSWEFVLTKLAGFQVLFNEQIRGGHLDLVFFHDAMVHLFIISRIINTPRGNALLVGVGGSGKQSLTKLASFIANYSYYQITLSRSYNVNNFMDDIKLLYRVAGLQGRGISFIFTDNDVKDEQFLEFLNNIMSSGEIANLFPKDEMDEILNALIPIMKQNAPRRIPVPDVLYEYFIIRSRANLHVVLCFSPVGEKFRSRALRFPGLISGSTMDWFQKWPKEALIEVAYHFLWEFEVTCSAESKRNLIEMMGIVQDNVADACVTYYDRFRRQAHVTPKSYLCFLDGYKALYKAKHLYIAEMAKRMTTGLDKLVEAAESVDLLKKELEVKELEIQEATANAEEVLAAVADSQAAAEVVKAEVLQVKERAVQLVGVIAAETAVAEEKLADAKPALDAAEAALLLYLLLVIAAETAVAEEKLADAKPALDAAEAALLLYLLLVIAAETAVAEEKLADAKPALDAAEAALLTINAADIATVRKLGKPPHLITLIMDAVILLFRKRIDPIKPDPEKQFLTASWSESLKVMADVRFLNNLKHYPKDEINAEMVDLLQPYFNFSQYTFEAAKLACGNVAGLISWTIAMAQFYAVNKDVLPLKANLAVLQGKYQAAKRELEAAEAQLEAKERELAHVQKEFDEAMTLKQAVLDDAAKCQQKMDAATALINGLSGERVRWTEQSALFKSEIERLVGDILVLTGFLSYSGPFNQEFRVLLIENWISELLRRKIPVSMNLHITNELTDTATIGEWNLCGLPTDELSLQNGIIVTKASRFPLLIDPQTQGKIWIKNMEKLNNLIVTTLNHKYFRNHIEDCVSLGMPMLIEDVAEELDPVLDNILEKNYIKIGSSYKVKLGDKEIDVMDGHKIYITTKLPNPAYTPEVSARTSIIDFTVTMRGLEDQLLGRVILTEKAEMEAERIQLIMDVTANRRKMQELEANLLHKLTTIQGSLVEDVSLIQVLNVTKATATEVKEKLDVAKETEFKINAAREEYRPVATRGSVLYFLVCNMSLVCNMYQTSLAQFLERFDISMERSPQSPITLRRIAFIIDFLTFDVFKYISRGFYEKHKYLFTVLLTLKIDLQREYIKFEEFQTFIKGGAALDLNACPPKPYKWITDMSWLNLVQLSSLRYFTNILTQVCSNEKGWKSWFDKEAPEDEPLPDGYHTLDVFRKLLVVRAWCPDRTLAQSLKYVVHSMGARYSEAVIVNYEQMVLESRPLVPLIGFLAMGSDPTPSIEMTAKRMENVCQSISMGQGQEVHARKLISRALKEGLWVLLQNCHLGLEYMVEVMEQFNELERDPEQVHELFRLWITTEVHKKFPITLLQMSIKYTCEPPSGIKAGLMRTYDSMSQDFLDYSDSPFYLPMIYTVSFLHTIVQERRKFGPLGWNIPYEFNSADWLSSCMFVQNHLDALEPGQNVSWTTVRYMVSAVQYGGRVTDDFDTRLLTTFCRVWLSDQLFNDEFQFHKGYGILKFKNIPEYLEAIETMKTVDPPQAYGLHTNADITYQRNTTQELLDTILSIQPKESSAGGGETREASVYRQTKDMLEKLPPDFDPHEVLTRLRFYGILNSMVIFLRQEIDRMQKIIELVRTTLKDLLLAIDGTIIMNEALRDSLDNIYDAKVPNIWLRRSWSSSTLGFWFTEFLERNIQFSTWCFQTRPNSFWMTGFFNPQGFLTAMRQEVTRAHKGWALDMVALHNDVTKFSYDEIKAPPPEGVYVHGMYLDGAGWDRRNMRLCESTIKMVYTVMPVIHVYAINSTAPKDPKLYLCPVYKKPVRTGLTFITPLWLPTIKNTDHWILRGVAILCDIK</sequence>
<keyword evidence="8" id="KW-0243">Dynein</keyword>
<keyword evidence="11" id="KW-0505">Motor protein</keyword>
<dbReference type="InterPro" id="IPR041466">
    <property type="entry name" value="Dynein_AAA5_ext"/>
</dbReference>
<comment type="similarity">
    <text evidence="2">Belongs to the dynein heavy chain family.</text>
</comment>
<evidence type="ECO:0000256" key="12">
    <source>
        <dbReference type="ARBA" id="ARBA00023212"/>
    </source>
</evidence>
<dbReference type="Pfam" id="PF03028">
    <property type="entry name" value="Dynein_heavy"/>
    <property type="match status" value="1"/>
</dbReference>
<dbReference type="SUPFAM" id="SSF52540">
    <property type="entry name" value="P-loop containing nucleoside triphosphate hydrolases"/>
    <property type="match status" value="4"/>
</dbReference>
<dbReference type="Gene3D" id="1.10.287.2620">
    <property type="match status" value="1"/>
</dbReference>
<evidence type="ECO:0000313" key="17">
    <source>
        <dbReference type="Proteomes" id="UP001231518"/>
    </source>
</evidence>
<dbReference type="Gene3D" id="1.20.1270.280">
    <property type="match status" value="1"/>
</dbReference>
<dbReference type="InterPro" id="IPR041589">
    <property type="entry name" value="DNAH3_AAA_lid_1"/>
</dbReference>
<proteinExistence type="inferred from homology"/>
<feature type="domain" description="AAA+ ATPase" evidence="15">
    <location>
        <begin position="2164"/>
        <end position="2312"/>
    </location>
</feature>